<keyword evidence="1" id="KW-0732">Signal</keyword>
<dbReference type="AlphaFoldDB" id="A0A058YZM2"/>
<organism evidence="2">
    <name type="scientific">Fonticula alba</name>
    <name type="common">Slime mold</name>
    <dbReference type="NCBI Taxonomy" id="691883"/>
    <lineage>
        <taxon>Eukaryota</taxon>
        <taxon>Rotosphaerida</taxon>
        <taxon>Fonticulaceae</taxon>
        <taxon>Fonticula</taxon>
    </lineage>
</organism>
<evidence type="ECO:0008006" key="4">
    <source>
        <dbReference type="Google" id="ProtNLM"/>
    </source>
</evidence>
<sequence>MCRSGVACGLVDVSTAVLLAAGPGVRLLGAPRLVALSAGCAAPAQHFLLHAIHQPVASLDVLFAPAGGPVARALAGWQPADPDGPFYVKHRERVLALRICPRPTVPGIGLRAGPKLALSLDPDPTGRPVSLELCEAPPAVAVAWLETDVKLDEVDRARMHGELLGAPLGAGDMIRLVSPELLARVVRLQGWDFDALPMGRLAPLSDQTLCYVQTAHGPPTHAQQLVLLPAGPHGTDVLMLVPLLMECAPGTLLVSEAAFRRLALGAPLGSLLFACQGGFLAVRPSDEVGRFDVGIHPQDAEQLGLPSAAPLVLERAPRIPPASSATVAFWPAEGVQTLAWAAAGEGTAGFGMLAEGTLLHVAGTGCEGGRPVEDEGRRWLGVELPAETETDTETGTEIVIEAKTKTEIEPPLCLEVVTSPLEGFPEGRAAVSQALYQTLRARLPDSMDLFLQSHDQPLVLFPDPNPRSSLSDGQLIVGRGDVGRIFGHRRVLWAGARASPTHVFQVDLHLALAGGPPVSCVVQSLALGAFLQLLDQSVIFLGQVCHFPAGGTILRGRVARLLDTGLRPVRAGYLDNGHAPVFVHMSVPGRGFRVVGQPESVLLPVPRLAEPIRLPVTTRQFAVYIEAESAQVPEATFLALQRHFLVAGPAIFINQDYRLVPKLKYGLDLEPHHVLVGVGLRRDKRRPLVLRYCQPPDLLLAKCCAVPKEQQQQPPAAVDPGVLTRLLHRSLPEDRAIIKGRLYDTEPGSPDFFLLPNWLGAEGHASVAIGTLVPGLTRLFFETTNTRLAPKPPPALAVHCGQRLLLLDLALVRTGSPLYPGLMLPREVFQSAAESLGGAAPPACLFFVCHGRAFVARLAEVHDVPGVARVCEDLHEHLRPGGALLAHVSRLPEPIGLGTVYLRVSPAVGQQGAGSLAEPRPMQEALLEEALAMAFPDRSMALLERRPFGRCILMPELLLDTDGQEVACGLFRPGETRVHFHFAGAARGGP</sequence>
<feature type="signal peptide" evidence="1">
    <location>
        <begin position="1"/>
        <end position="16"/>
    </location>
</feature>
<accession>A0A058YZM2</accession>
<gene>
    <name evidence="2" type="ORF">H696_06122</name>
</gene>
<feature type="chain" id="PRO_5001570563" description="Cleavage/polyadenylation specificity factor A subunit C-terminal domain-containing protein" evidence="1">
    <location>
        <begin position="17"/>
        <end position="990"/>
    </location>
</feature>
<protein>
    <recommendedName>
        <fullName evidence="4">Cleavage/polyadenylation specificity factor A subunit C-terminal domain-containing protein</fullName>
    </recommendedName>
</protein>
<proteinExistence type="predicted"/>
<keyword evidence="3" id="KW-1185">Reference proteome</keyword>
<dbReference type="RefSeq" id="XP_009498157.1">
    <property type="nucleotide sequence ID" value="XM_009499882.1"/>
</dbReference>
<name>A0A058YZM2_FONAL</name>
<evidence type="ECO:0000256" key="1">
    <source>
        <dbReference type="SAM" id="SignalP"/>
    </source>
</evidence>
<dbReference type="GeneID" id="20530847"/>
<dbReference type="Proteomes" id="UP000030693">
    <property type="component" value="Unassembled WGS sequence"/>
</dbReference>
<evidence type="ECO:0000313" key="3">
    <source>
        <dbReference type="Proteomes" id="UP000030693"/>
    </source>
</evidence>
<evidence type="ECO:0000313" key="2">
    <source>
        <dbReference type="EMBL" id="KCV67430.1"/>
    </source>
</evidence>
<reference evidence="2" key="1">
    <citation type="submission" date="2013-04" db="EMBL/GenBank/DDBJ databases">
        <title>The Genome Sequence of Fonticula alba ATCC 38817.</title>
        <authorList>
            <consortium name="The Broad Institute Genomics Platform"/>
            <person name="Russ C."/>
            <person name="Cuomo C."/>
            <person name="Burger G."/>
            <person name="Gray M.W."/>
            <person name="Holland P.W.H."/>
            <person name="King N."/>
            <person name="Lang F.B.F."/>
            <person name="Roger A.J."/>
            <person name="Ruiz-Trillo I."/>
            <person name="Brown M."/>
            <person name="Walker B."/>
            <person name="Young S."/>
            <person name="Zeng Q."/>
            <person name="Gargeya S."/>
            <person name="Fitzgerald M."/>
            <person name="Haas B."/>
            <person name="Abouelleil A."/>
            <person name="Allen A.W."/>
            <person name="Alvarado L."/>
            <person name="Arachchi H.M."/>
            <person name="Berlin A.M."/>
            <person name="Chapman S.B."/>
            <person name="Gainer-Dewar J."/>
            <person name="Goldberg J."/>
            <person name="Griggs A."/>
            <person name="Gujja S."/>
            <person name="Hansen M."/>
            <person name="Howarth C."/>
            <person name="Imamovic A."/>
            <person name="Ireland A."/>
            <person name="Larimer J."/>
            <person name="McCowan C."/>
            <person name="Murphy C."/>
            <person name="Pearson M."/>
            <person name="Poon T.W."/>
            <person name="Priest M."/>
            <person name="Roberts A."/>
            <person name="Saif S."/>
            <person name="Shea T."/>
            <person name="Sisk P."/>
            <person name="Sykes S."/>
            <person name="Wortman J."/>
            <person name="Nusbaum C."/>
            <person name="Birren B."/>
        </authorList>
    </citation>
    <scope>NUCLEOTIDE SEQUENCE [LARGE SCALE GENOMIC DNA]</scope>
    <source>
        <strain evidence="2">ATCC 38817</strain>
    </source>
</reference>
<dbReference type="EMBL" id="KB932219">
    <property type="protein sequence ID" value="KCV67430.1"/>
    <property type="molecule type" value="Genomic_DNA"/>
</dbReference>